<proteinExistence type="predicted"/>
<dbReference type="EMBL" id="LS483470">
    <property type="protein sequence ID" value="SQI41706.1"/>
    <property type="molecule type" value="Genomic_DNA"/>
</dbReference>
<accession>A0A2X4UPE1</accession>
<feature type="transmembrane region" description="Helical" evidence="1">
    <location>
        <begin position="284"/>
        <end position="304"/>
    </location>
</feature>
<dbReference type="AlphaFoldDB" id="A0A2X4UPE1"/>
<organism evidence="2 3">
    <name type="scientific">Leminorella richardii</name>
    <dbReference type="NCBI Taxonomy" id="158841"/>
    <lineage>
        <taxon>Bacteria</taxon>
        <taxon>Pseudomonadati</taxon>
        <taxon>Pseudomonadota</taxon>
        <taxon>Gammaproteobacteria</taxon>
        <taxon>Enterobacterales</taxon>
        <taxon>Budviciaceae</taxon>
        <taxon>Leminorella</taxon>
    </lineage>
</organism>
<sequence>MKAFIFGILAAFFFSFTFILNRTMELEGGSWLWSTALRFVFMLPILATVLAVRGGLRHSLRHLLAHKKAYLLWSTVGFGLFYAPLTFASVFSPGWLVAGSWQITIIAGTLLIPFLSSADGVRHHIPWRQLRWSLLILFGVVMMLWEQAVSASLYQVLLGLLPVVFAAFMYPLGNRQMMFVCQDDVDTLQRVFNMTLASQPFWLLIMLWGYWDHGLPSAGQMTQSFLVALFAGVIATVLFFAATQLVRRDMKKMATVEATQSGEVIFTLLGETLILGMLMPNPLALGGIALIVMGIVAQSALPLLEGKRR</sequence>
<evidence type="ECO:0000256" key="1">
    <source>
        <dbReference type="SAM" id="Phobius"/>
    </source>
</evidence>
<feature type="transmembrane region" description="Helical" evidence="1">
    <location>
        <begin position="70"/>
        <end position="92"/>
    </location>
</feature>
<feature type="transmembrane region" description="Helical" evidence="1">
    <location>
        <begin position="98"/>
        <end position="118"/>
    </location>
</feature>
<dbReference type="KEGG" id="lri:NCTC12151_02285"/>
<feature type="transmembrane region" description="Helical" evidence="1">
    <location>
        <begin position="258"/>
        <end position="278"/>
    </location>
</feature>
<reference evidence="2 3" key="1">
    <citation type="submission" date="2018-06" db="EMBL/GenBank/DDBJ databases">
        <authorList>
            <consortium name="Pathogen Informatics"/>
            <person name="Doyle S."/>
        </authorList>
    </citation>
    <scope>NUCLEOTIDE SEQUENCE [LARGE SCALE GENOMIC DNA]</scope>
    <source>
        <strain evidence="2 3">NCTC12151</strain>
    </source>
</reference>
<feature type="transmembrane region" description="Helical" evidence="1">
    <location>
        <begin position="223"/>
        <end position="246"/>
    </location>
</feature>
<keyword evidence="1" id="KW-0812">Transmembrane</keyword>
<keyword evidence="1" id="KW-0472">Membrane</keyword>
<dbReference type="RefSeq" id="WP_111740752.1">
    <property type="nucleotide sequence ID" value="NZ_LR698987.1"/>
</dbReference>
<feature type="transmembrane region" description="Helical" evidence="1">
    <location>
        <begin position="191"/>
        <end position="211"/>
    </location>
</feature>
<protein>
    <recommendedName>
        <fullName evidence="4">Multidrug resistance efflux transporter</fullName>
    </recommendedName>
</protein>
<dbReference type="InterPro" id="IPR032713">
    <property type="entry name" value="EmrE"/>
</dbReference>
<evidence type="ECO:0008006" key="4">
    <source>
        <dbReference type="Google" id="ProtNLM"/>
    </source>
</evidence>
<keyword evidence="1" id="KW-1133">Transmembrane helix</keyword>
<keyword evidence="3" id="KW-1185">Reference proteome</keyword>
<feature type="transmembrane region" description="Helical" evidence="1">
    <location>
        <begin position="151"/>
        <end position="170"/>
    </location>
</feature>
<name>A0A2X4UPE1_9GAMM</name>
<gene>
    <name evidence="2" type="ORF">NCTC12151_02285</name>
</gene>
<evidence type="ECO:0000313" key="2">
    <source>
        <dbReference type="EMBL" id="SQI41706.1"/>
    </source>
</evidence>
<feature type="transmembrane region" description="Helical" evidence="1">
    <location>
        <begin position="31"/>
        <end position="50"/>
    </location>
</feature>
<dbReference type="Pfam" id="PF13536">
    <property type="entry name" value="EmrE"/>
    <property type="match status" value="1"/>
</dbReference>
<evidence type="ECO:0000313" key="3">
    <source>
        <dbReference type="Proteomes" id="UP000249005"/>
    </source>
</evidence>
<feature type="transmembrane region" description="Helical" evidence="1">
    <location>
        <begin position="130"/>
        <end position="145"/>
    </location>
</feature>
<dbReference type="OrthoDB" id="3457556at2"/>
<dbReference type="Proteomes" id="UP000249005">
    <property type="component" value="Chromosome 1"/>
</dbReference>